<protein>
    <submittedName>
        <fullName evidence="1">Uncharacterized protein</fullName>
    </submittedName>
</protein>
<accession>A0AAV9BGR6</accession>
<reference evidence="1" key="2">
    <citation type="submission" date="2023-06" db="EMBL/GenBank/DDBJ databases">
        <authorList>
            <person name="Ma L."/>
            <person name="Liu K.-W."/>
            <person name="Li Z."/>
            <person name="Hsiao Y.-Y."/>
            <person name="Qi Y."/>
            <person name="Fu T."/>
            <person name="Tang G."/>
            <person name="Zhang D."/>
            <person name="Sun W.-H."/>
            <person name="Liu D.-K."/>
            <person name="Li Y."/>
            <person name="Chen G.-Z."/>
            <person name="Liu X.-D."/>
            <person name="Liao X.-Y."/>
            <person name="Jiang Y.-T."/>
            <person name="Yu X."/>
            <person name="Hao Y."/>
            <person name="Huang J."/>
            <person name="Zhao X.-W."/>
            <person name="Ke S."/>
            <person name="Chen Y.-Y."/>
            <person name="Wu W.-L."/>
            <person name="Hsu J.-L."/>
            <person name="Lin Y.-F."/>
            <person name="Huang M.-D."/>
            <person name="Li C.-Y."/>
            <person name="Huang L."/>
            <person name="Wang Z.-W."/>
            <person name="Zhao X."/>
            <person name="Zhong W.-Y."/>
            <person name="Peng D.-H."/>
            <person name="Ahmad S."/>
            <person name="Lan S."/>
            <person name="Zhang J.-S."/>
            <person name="Tsai W.-C."/>
            <person name="Van De Peer Y."/>
            <person name="Liu Z.-J."/>
        </authorList>
    </citation>
    <scope>NUCLEOTIDE SEQUENCE</scope>
    <source>
        <strain evidence="1">SCP</strain>
        <tissue evidence="1">Leaves</tissue>
    </source>
</reference>
<dbReference type="Proteomes" id="UP001179952">
    <property type="component" value="Unassembled WGS sequence"/>
</dbReference>
<comment type="caution">
    <text evidence="1">The sequence shown here is derived from an EMBL/GenBank/DDBJ whole genome shotgun (WGS) entry which is preliminary data.</text>
</comment>
<sequence>MIDLWEDIGPWSKSSNLEHVKFTYMLPNTLPRQYVEVASDATLLEIFRENQRSKKLTLYVLDKKDGPTPIISLTS</sequence>
<dbReference type="EMBL" id="JAUJYN010000003">
    <property type="protein sequence ID" value="KAK1275864.1"/>
    <property type="molecule type" value="Genomic_DNA"/>
</dbReference>
<evidence type="ECO:0000313" key="2">
    <source>
        <dbReference type="Proteomes" id="UP001179952"/>
    </source>
</evidence>
<dbReference type="AlphaFoldDB" id="A0AAV9BGR6"/>
<proteinExistence type="predicted"/>
<keyword evidence="2" id="KW-1185">Reference proteome</keyword>
<reference evidence="1" key="1">
    <citation type="journal article" date="2023" name="Nat. Commun.">
        <title>Diploid and tetraploid genomes of Acorus and the evolution of monocots.</title>
        <authorList>
            <person name="Ma L."/>
            <person name="Liu K.W."/>
            <person name="Li Z."/>
            <person name="Hsiao Y.Y."/>
            <person name="Qi Y."/>
            <person name="Fu T."/>
            <person name="Tang G.D."/>
            <person name="Zhang D."/>
            <person name="Sun W.H."/>
            <person name="Liu D.K."/>
            <person name="Li Y."/>
            <person name="Chen G.Z."/>
            <person name="Liu X.D."/>
            <person name="Liao X.Y."/>
            <person name="Jiang Y.T."/>
            <person name="Yu X."/>
            <person name="Hao Y."/>
            <person name="Huang J."/>
            <person name="Zhao X.W."/>
            <person name="Ke S."/>
            <person name="Chen Y.Y."/>
            <person name="Wu W.L."/>
            <person name="Hsu J.L."/>
            <person name="Lin Y.F."/>
            <person name="Huang M.D."/>
            <person name="Li C.Y."/>
            <person name="Huang L."/>
            <person name="Wang Z.W."/>
            <person name="Zhao X."/>
            <person name="Zhong W.Y."/>
            <person name="Peng D.H."/>
            <person name="Ahmad S."/>
            <person name="Lan S."/>
            <person name="Zhang J.S."/>
            <person name="Tsai W.C."/>
            <person name="Van de Peer Y."/>
            <person name="Liu Z.J."/>
        </authorList>
    </citation>
    <scope>NUCLEOTIDE SEQUENCE</scope>
    <source>
        <strain evidence="1">SCP</strain>
    </source>
</reference>
<organism evidence="1 2">
    <name type="scientific">Acorus gramineus</name>
    <name type="common">Dwarf sweet flag</name>
    <dbReference type="NCBI Taxonomy" id="55184"/>
    <lineage>
        <taxon>Eukaryota</taxon>
        <taxon>Viridiplantae</taxon>
        <taxon>Streptophyta</taxon>
        <taxon>Embryophyta</taxon>
        <taxon>Tracheophyta</taxon>
        <taxon>Spermatophyta</taxon>
        <taxon>Magnoliopsida</taxon>
        <taxon>Liliopsida</taxon>
        <taxon>Acoraceae</taxon>
        <taxon>Acorus</taxon>
    </lineage>
</organism>
<gene>
    <name evidence="1" type="ORF">QJS04_geneDACA009917</name>
</gene>
<name>A0AAV9BGR6_ACOGR</name>
<evidence type="ECO:0000313" key="1">
    <source>
        <dbReference type="EMBL" id="KAK1275864.1"/>
    </source>
</evidence>